<evidence type="ECO:0000313" key="4">
    <source>
        <dbReference type="Proteomes" id="UP001236014"/>
    </source>
</evidence>
<keyword evidence="2" id="KW-0472">Membrane</keyword>
<feature type="region of interest" description="Disordered" evidence="1">
    <location>
        <begin position="234"/>
        <end position="259"/>
    </location>
</feature>
<evidence type="ECO:0000256" key="1">
    <source>
        <dbReference type="SAM" id="MobiDB-lite"/>
    </source>
</evidence>
<gene>
    <name evidence="3" type="ORF">QRX50_14710</name>
</gene>
<dbReference type="AlphaFoldDB" id="A0A9Y2ILB7"/>
<evidence type="ECO:0008006" key="5">
    <source>
        <dbReference type="Google" id="ProtNLM"/>
    </source>
</evidence>
<keyword evidence="2" id="KW-1133">Transmembrane helix</keyword>
<feature type="transmembrane region" description="Helical" evidence="2">
    <location>
        <begin position="15"/>
        <end position="33"/>
    </location>
</feature>
<sequence length="259" mass="28386">MNWYDRVFVDTGRAAAMWAVVGFLVTFGVVRGITRRIRAKHHKPKAKRGLLGDIHIGGVHVHHQVWGILLVLVVGALEFRFSPDAPWGEILAALFGVGAALVLDEFALWFYLDDVYWAENGRKSIDAVLIGGSLGVLLLLEASPIGETRGESAMWSYLLGIAVHLVTALFCLLKGKLATGVLGVVVPLIALVGALRLAKPDSAWARRRYAGRKLDRSRRRFGVRYTARHNRLRDLFGGTPTPDLKEKPVSGNAGSGRPH</sequence>
<feature type="transmembrane region" description="Helical" evidence="2">
    <location>
        <begin position="90"/>
        <end position="112"/>
    </location>
</feature>
<feature type="transmembrane region" description="Helical" evidence="2">
    <location>
        <begin position="54"/>
        <end position="78"/>
    </location>
</feature>
<feature type="transmembrane region" description="Helical" evidence="2">
    <location>
        <begin position="154"/>
        <end position="173"/>
    </location>
</feature>
<feature type="transmembrane region" description="Helical" evidence="2">
    <location>
        <begin position="180"/>
        <end position="198"/>
    </location>
</feature>
<feature type="transmembrane region" description="Helical" evidence="2">
    <location>
        <begin position="124"/>
        <end position="142"/>
    </location>
</feature>
<evidence type="ECO:0000256" key="2">
    <source>
        <dbReference type="SAM" id="Phobius"/>
    </source>
</evidence>
<dbReference type="EMBL" id="CP127294">
    <property type="protein sequence ID" value="WIX81917.1"/>
    <property type="molecule type" value="Genomic_DNA"/>
</dbReference>
<accession>A0A9Y2ILB7</accession>
<dbReference type="KEGG" id="acab:QRX50_14710"/>
<evidence type="ECO:0000313" key="3">
    <source>
        <dbReference type="EMBL" id="WIX81917.1"/>
    </source>
</evidence>
<proteinExistence type="predicted"/>
<protein>
    <recommendedName>
        <fullName evidence="5">Integral membrane protein</fullName>
    </recommendedName>
</protein>
<organism evidence="3 4">
    <name type="scientific">Amycolatopsis carbonis</name>
    <dbReference type="NCBI Taxonomy" id="715471"/>
    <lineage>
        <taxon>Bacteria</taxon>
        <taxon>Bacillati</taxon>
        <taxon>Actinomycetota</taxon>
        <taxon>Actinomycetes</taxon>
        <taxon>Pseudonocardiales</taxon>
        <taxon>Pseudonocardiaceae</taxon>
        <taxon>Amycolatopsis</taxon>
    </lineage>
</organism>
<dbReference type="RefSeq" id="WP_285972498.1">
    <property type="nucleotide sequence ID" value="NZ_CP127294.1"/>
</dbReference>
<name>A0A9Y2ILB7_9PSEU</name>
<keyword evidence="2" id="KW-0812">Transmembrane</keyword>
<reference evidence="3 4" key="1">
    <citation type="submission" date="2023-06" db="EMBL/GenBank/DDBJ databases">
        <authorList>
            <person name="Oyuntsetseg B."/>
            <person name="Kim S.B."/>
        </authorList>
    </citation>
    <scope>NUCLEOTIDE SEQUENCE [LARGE SCALE GENOMIC DNA]</scope>
    <source>
        <strain evidence="3 4">2-15</strain>
    </source>
</reference>
<dbReference type="Proteomes" id="UP001236014">
    <property type="component" value="Chromosome"/>
</dbReference>
<keyword evidence="4" id="KW-1185">Reference proteome</keyword>